<organism evidence="1 2">
    <name type="scientific">Stenotrophomonas geniculata</name>
    <dbReference type="NCBI Taxonomy" id="86188"/>
    <lineage>
        <taxon>Bacteria</taxon>
        <taxon>Pseudomonadati</taxon>
        <taxon>Pseudomonadota</taxon>
        <taxon>Gammaproteobacteria</taxon>
        <taxon>Lysobacterales</taxon>
        <taxon>Lysobacteraceae</taxon>
        <taxon>Stenotrophomonas</taxon>
    </lineage>
</organism>
<evidence type="ECO:0000313" key="2">
    <source>
        <dbReference type="Proteomes" id="UP001240529"/>
    </source>
</evidence>
<gene>
    <name evidence="1" type="ORF">Q0031_12250</name>
</gene>
<accession>A0AAP5F149</accession>
<dbReference type="RefSeq" id="WP_305730372.1">
    <property type="nucleotide sequence ID" value="NZ_JAUZEA010000005.1"/>
</dbReference>
<evidence type="ECO:0008006" key="3">
    <source>
        <dbReference type="Google" id="ProtNLM"/>
    </source>
</evidence>
<name>A0AAP5F149_9GAMM</name>
<comment type="caution">
    <text evidence="1">The sequence shown here is derived from an EMBL/GenBank/DDBJ whole genome shotgun (WGS) entry which is preliminary data.</text>
</comment>
<reference evidence="1" key="1">
    <citation type="submission" date="2023-07" db="EMBL/GenBank/DDBJ databases">
        <authorList>
            <person name="Shahid S."/>
            <person name="Akbar M.Y."/>
            <person name="Ajmal W."/>
            <person name="Ansari A."/>
            <person name="Ghazanfar S."/>
        </authorList>
    </citation>
    <scope>NUCLEOTIDE SEQUENCE</scope>
    <source>
        <strain evidence="1">NIGAB</strain>
    </source>
</reference>
<proteinExistence type="predicted"/>
<dbReference type="Proteomes" id="UP001240529">
    <property type="component" value="Unassembled WGS sequence"/>
</dbReference>
<dbReference type="AlphaFoldDB" id="A0AAP5F149"/>
<evidence type="ECO:0000313" key="1">
    <source>
        <dbReference type="EMBL" id="MDQ7952558.1"/>
    </source>
</evidence>
<protein>
    <recommendedName>
        <fullName evidence="3">DUF4435 domain-containing protein</fullName>
    </recommendedName>
</protein>
<dbReference type="EMBL" id="JAVIAC010000005">
    <property type="protein sequence ID" value="MDQ7952558.1"/>
    <property type="molecule type" value="Genomic_DNA"/>
</dbReference>
<sequence length="303" mass="33976">MSGARKRQLGELVFYYRRNAERHGTKDLFVEGGGDKLLMDRYFSVRSVSEKFSRVAVYSMDSIDFSGTDFSAFELPAPSARSCVIALRKILGDSGASLKNLAFLIDRDIEDVRPTPHVKDILLTDSGALPVHLFDNNAEERICGLILDGRIDVSVFKRSVNSICRGVYTVRAAAMVKQAPARILSPKGFIRGNVAAGYDLDVRGYLERCLYAGNCHERYDEIYEAVGDVDSRLDALELRPFSFINDHDLYVTLKEIFDLSGDRANRSAKDIEGLILMTYDHSELERHSLFEGLDRWLSVSPSA</sequence>